<evidence type="ECO:0000313" key="3">
    <source>
        <dbReference type="Proteomes" id="UP000030151"/>
    </source>
</evidence>
<comment type="caution">
    <text evidence="2">The sequence shown here is derived from an EMBL/GenBank/DDBJ whole genome shotgun (WGS) entry which is preliminary data.</text>
</comment>
<dbReference type="Gene3D" id="1.10.3210.10">
    <property type="entry name" value="Hypothetical protein af1432"/>
    <property type="match status" value="1"/>
</dbReference>
<accession>A0A014PMI5</accession>
<sequence length="258" mass="29054">MDNSLKDIPEIWLRFEPSVVVDQALAFVHEHCDNMTFNHVVRSAYWASLIFRKIPSFSASGVNLEVVLVSCILHDMGWAKTAALVSEDKRFEVDGANIAREFLRGCKACNPELGDRWNQHNMQRCWDAIALHTTLSIAKHAAGEVVLTNMGIAVDFMGPAFPNGPGKDNLITSEEYHRVMERFPRNGFTAEGLKQVMCGLCRTKPVTTYDNFVGVFGMRFGVDGHGKRKEEFTRNWDANQSADLLLSGLYALEQLDRR</sequence>
<proteinExistence type="predicted"/>
<organism evidence="2 3">
    <name type="scientific">Metarhizium robertsii</name>
    <dbReference type="NCBI Taxonomy" id="568076"/>
    <lineage>
        <taxon>Eukaryota</taxon>
        <taxon>Fungi</taxon>
        <taxon>Dikarya</taxon>
        <taxon>Ascomycota</taxon>
        <taxon>Pezizomycotina</taxon>
        <taxon>Sordariomycetes</taxon>
        <taxon>Hypocreomycetidae</taxon>
        <taxon>Hypocreales</taxon>
        <taxon>Clavicipitaceae</taxon>
        <taxon>Metarhizium</taxon>
    </lineage>
</organism>
<dbReference type="eggNOG" id="ENOG502SPZ7">
    <property type="taxonomic scope" value="Eukaryota"/>
</dbReference>
<dbReference type="InterPro" id="IPR006674">
    <property type="entry name" value="HD_domain"/>
</dbReference>
<dbReference type="Proteomes" id="UP000030151">
    <property type="component" value="Unassembled WGS sequence"/>
</dbReference>
<protein>
    <submittedName>
        <fullName evidence="2">HD domain protein</fullName>
    </submittedName>
</protein>
<gene>
    <name evidence="2" type="ORF">X797_008991</name>
</gene>
<dbReference type="PANTHER" id="PTHR35569">
    <property type="entry name" value="CYANAMIDE HYDRATASE DDI2-RELATED"/>
    <property type="match status" value="1"/>
</dbReference>
<reference evidence="2 3" key="1">
    <citation type="submission" date="2014-02" db="EMBL/GenBank/DDBJ databases">
        <title>The genome sequence of the entomopathogenic fungus Metarhizium robertsii ARSEF 2575.</title>
        <authorList>
            <person name="Giuliano Garisto Donzelli B."/>
            <person name="Roe B.A."/>
            <person name="Macmil S.L."/>
            <person name="Krasnoff S.B."/>
            <person name="Gibson D.M."/>
        </authorList>
    </citation>
    <scope>NUCLEOTIDE SEQUENCE [LARGE SCALE GENOMIC DNA]</scope>
    <source>
        <strain evidence="2 3">ARSEF 2575</strain>
    </source>
</reference>
<dbReference type="AlphaFoldDB" id="A0A014PMI5"/>
<evidence type="ECO:0000259" key="1">
    <source>
        <dbReference type="Pfam" id="PF01966"/>
    </source>
</evidence>
<name>A0A014PMI5_9HYPO</name>
<dbReference type="CDD" id="cd00077">
    <property type="entry name" value="HDc"/>
    <property type="match status" value="1"/>
</dbReference>
<dbReference type="HOGENOM" id="CLU_070871_1_0_1"/>
<dbReference type="SUPFAM" id="SSF109604">
    <property type="entry name" value="HD-domain/PDEase-like"/>
    <property type="match status" value="1"/>
</dbReference>
<evidence type="ECO:0000313" key="2">
    <source>
        <dbReference type="EMBL" id="EXU97992.1"/>
    </source>
</evidence>
<dbReference type="Pfam" id="PF01966">
    <property type="entry name" value="HD"/>
    <property type="match status" value="1"/>
</dbReference>
<dbReference type="PANTHER" id="PTHR35569:SF1">
    <property type="entry name" value="CYANAMIDE HYDRATASE DDI2-RELATED"/>
    <property type="match status" value="1"/>
</dbReference>
<feature type="domain" description="HD" evidence="1">
    <location>
        <begin position="36"/>
        <end position="136"/>
    </location>
</feature>
<dbReference type="InterPro" id="IPR003607">
    <property type="entry name" value="HD/PDEase_dom"/>
</dbReference>
<dbReference type="EMBL" id="JELW01000031">
    <property type="protein sequence ID" value="EXU97992.1"/>
    <property type="molecule type" value="Genomic_DNA"/>
</dbReference>